<dbReference type="GO" id="GO:0008410">
    <property type="term" value="F:CoA-transferase activity"/>
    <property type="evidence" value="ECO:0007669"/>
    <property type="project" value="TreeGrafter"/>
</dbReference>
<dbReference type="RefSeq" id="WP_196154042.1">
    <property type="nucleotide sequence ID" value="NZ_JADMLG010000029.1"/>
</dbReference>
<keyword evidence="4" id="KW-1185">Reference proteome</keyword>
<dbReference type="InterPro" id="IPR044855">
    <property type="entry name" value="CoA-Trfase_III_dom3_sf"/>
</dbReference>
<sequence length="820" mass="88192">MVSGKPRAGSQAALPLHGCTVIDLSSGIAGGYCTKMLADGGAEVVKVEAPEGDPLRRWTASGAGLAPDADGALFAFLACSKQSVVVDPADAADADLLDTLLAAADIAVWSPDSRLSEDPRYRPDALRRTHPHLVVTAITPFGLEGPWAGRAATEFTLQAWSGGIVGLGRGAPDRAPVHIGGRIGEWFAGAYASAATLTSRLRTAGSGAGELVDLAILETQILGLTYYPVSFFEGLGRPFRTERRLSVPGVATAADGMVALGCGTAQQWFDLCAMVGHAEWIDEGIAPSITQRATDKAPEIFAWLADQPVDVIRDIASAFRIPNGPVVNGANATTMDHFIDRDFFTTNPRDGFVQPGAPFRTEPPLLRAPEPAPRLGEHTETLRAAPPSATPRSESGVPDPLPFRGIRVLDMTTFWAGPSCTHYLAMLGAEVIHVESAGRPDGTRLIAGVPASEDQWWEKSPIFSGLNTNKKSITVDFRDERGRDLLHKLVATCDVVVENYTPRVLEQIGLSHSEVEAIRPDAIMVRMPGFGLNGPWRDNPAFAYVIEDTSGLTWLTGHTDRNPIEPYSIGDPNAGVHALNALLLALEHRRKTGRGVLIEAAMVEAALNVTAEQVIEYSAYGAQLERDGNRGPTAAPQNLYRAAGLDEFGRPDRWVAIAVATDDQWTALRAALGDPNWAHDPDLADAAGRRRRHDDIDTELAAWCADRTPADIIRTLWDAGVPVAEVLQPHHQVDLPQLRSRGFFEPLSHPAFDTAHHSTVPARFSTRPEQYHRTHAPLLGQHNTEVLTALGYTADEIAELDRDGVIGGLPAVVRPTVKSQ</sequence>
<dbReference type="Proteomes" id="UP000655751">
    <property type="component" value="Unassembled WGS sequence"/>
</dbReference>
<dbReference type="SUPFAM" id="SSF89796">
    <property type="entry name" value="CoA-transferase family III (CaiB/BaiF)"/>
    <property type="match status" value="2"/>
</dbReference>
<dbReference type="Gene3D" id="3.40.50.10540">
    <property type="entry name" value="Crotonobetainyl-coa:carnitine coa-transferase, domain 1"/>
    <property type="match status" value="2"/>
</dbReference>
<reference evidence="3" key="1">
    <citation type="submission" date="2020-11" db="EMBL/GenBank/DDBJ databases">
        <title>Nocardia NEAU-351.nov., a novel actinomycete isolated from the cow dung.</title>
        <authorList>
            <person name="Zhang X."/>
        </authorList>
    </citation>
    <scope>NUCLEOTIDE SEQUENCE</scope>
    <source>
        <strain evidence="3">NEAU-351</strain>
    </source>
</reference>
<comment type="caution">
    <text evidence="3">The sequence shown here is derived from an EMBL/GenBank/DDBJ whole genome shotgun (WGS) entry which is preliminary data.</text>
</comment>
<dbReference type="PANTHER" id="PTHR48207">
    <property type="entry name" value="SUCCINATE--HYDROXYMETHYLGLUTARATE COA-TRANSFERASE"/>
    <property type="match status" value="1"/>
</dbReference>
<evidence type="ECO:0000313" key="3">
    <source>
        <dbReference type="EMBL" id="MBH0781757.1"/>
    </source>
</evidence>
<protein>
    <submittedName>
        <fullName evidence="3">CoA transferase</fullName>
    </submittedName>
</protein>
<evidence type="ECO:0000313" key="4">
    <source>
        <dbReference type="Proteomes" id="UP000655751"/>
    </source>
</evidence>
<evidence type="ECO:0000256" key="2">
    <source>
        <dbReference type="SAM" id="MobiDB-lite"/>
    </source>
</evidence>
<dbReference type="Gene3D" id="3.30.1540.10">
    <property type="entry name" value="formyl-coa transferase, domain 3"/>
    <property type="match status" value="2"/>
</dbReference>
<gene>
    <name evidence="3" type="ORF">IT779_36330</name>
</gene>
<keyword evidence="1 3" id="KW-0808">Transferase</keyword>
<proteinExistence type="predicted"/>
<name>A0A931IKL7_9NOCA</name>
<dbReference type="AlphaFoldDB" id="A0A931IKL7"/>
<accession>A0A931IKL7</accession>
<evidence type="ECO:0000256" key="1">
    <source>
        <dbReference type="ARBA" id="ARBA00022679"/>
    </source>
</evidence>
<dbReference type="InterPro" id="IPR050483">
    <property type="entry name" value="CoA-transferase_III_domain"/>
</dbReference>
<dbReference type="Pfam" id="PF02515">
    <property type="entry name" value="CoA_transf_3"/>
    <property type="match status" value="2"/>
</dbReference>
<feature type="region of interest" description="Disordered" evidence="2">
    <location>
        <begin position="350"/>
        <end position="374"/>
    </location>
</feature>
<dbReference type="InterPro" id="IPR023606">
    <property type="entry name" value="CoA-Trfase_III_dom_1_sf"/>
</dbReference>
<organism evidence="3 4">
    <name type="scientific">Nocardia bovistercoris</name>
    <dbReference type="NCBI Taxonomy" id="2785916"/>
    <lineage>
        <taxon>Bacteria</taxon>
        <taxon>Bacillati</taxon>
        <taxon>Actinomycetota</taxon>
        <taxon>Actinomycetes</taxon>
        <taxon>Mycobacteriales</taxon>
        <taxon>Nocardiaceae</taxon>
        <taxon>Nocardia</taxon>
    </lineage>
</organism>
<dbReference type="InterPro" id="IPR003673">
    <property type="entry name" value="CoA-Trfase_fam_III"/>
</dbReference>
<dbReference type="PANTHER" id="PTHR48207:SF3">
    <property type="entry name" value="SUCCINATE--HYDROXYMETHYLGLUTARATE COA-TRANSFERASE"/>
    <property type="match status" value="1"/>
</dbReference>
<dbReference type="EMBL" id="JADMLG010000029">
    <property type="protein sequence ID" value="MBH0781757.1"/>
    <property type="molecule type" value="Genomic_DNA"/>
</dbReference>